<comment type="catalytic activity">
    <reaction evidence="1 12">
        <text>beta-D-fructose 1,6-bisphosphate + H2O = beta-D-fructose 6-phosphate + phosphate</text>
        <dbReference type="Rhea" id="RHEA:11064"/>
        <dbReference type="ChEBI" id="CHEBI:15377"/>
        <dbReference type="ChEBI" id="CHEBI:32966"/>
        <dbReference type="ChEBI" id="CHEBI:43474"/>
        <dbReference type="ChEBI" id="CHEBI:57634"/>
        <dbReference type="EC" id="3.1.3.11"/>
    </reaction>
</comment>
<feature type="domain" description="Fructose-1-6-bisphosphatase class 1 C-terminal" evidence="15">
    <location>
        <begin position="198"/>
        <end position="331"/>
    </location>
</feature>
<keyword evidence="4 12" id="KW-0963">Cytoplasm</keyword>
<dbReference type="CDD" id="cd00354">
    <property type="entry name" value="FBPase"/>
    <property type="match status" value="1"/>
</dbReference>
<evidence type="ECO:0000256" key="7">
    <source>
        <dbReference type="ARBA" id="ARBA00022842"/>
    </source>
</evidence>
<feature type="binding site" evidence="12">
    <location>
        <position position="90"/>
    </location>
    <ligand>
        <name>Mg(2+)</name>
        <dbReference type="ChEBI" id="CHEBI:18420"/>
        <label>1</label>
    </ligand>
</feature>
<keyword evidence="8 12" id="KW-0119">Carbohydrate metabolism</keyword>
<dbReference type="EMBL" id="BGZJ01000001">
    <property type="protein sequence ID" value="GBO93481.1"/>
    <property type="molecule type" value="Genomic_DNA"/>
</dbReference>
<comment type="caution">
    <text evidence="12">Lacks conserved residue(s) required for the propagation of feature annotation.</text>
</comment>
<dbReference type="NCBIfam" id="NF006780">
    <property type="entry name" value="PRK09293.1-4"/>
    <property type="match status" value="1"/>
</dbReference>
<evidence type="ECO:0000313" key="17">
    <source>
        <dbReference type="Proteomes" id="UP000266091"/>
    </source>
</evidence>
<proteinExistence type="inferred from homology"/>
<dbReference type="Pfam" id="PF00316">
    <property type="entry name" value="FBPase"/>
    <property type="match status" value="1"/>
</dbReference>
<dbReference type="InterPro" id="IPR033391">
    <property type="entry name" value="FBPase_N"/>
</dbReference>
<evidence type="ECO:0000256" key="10">
    <source>
        <dbReference type="ARBA" id="ARBA00072069"/>
    </source>
</evidence>
<evidence type="ECO:0000256" key="3">
    <source>
        <dbReference type="ARBA" id="ARBA00013093"/>
    </source>
</evidence>
<dbReference type="PIRSF" id="PIRSF000904">
    <property type="entry name" value="FBPtase_SBPase"/>
    <property type="match status" value="1"/>
</dbReference>
<evidence type="ECO:0000259" key="14">
    <source>
        <dbReference type="Pfam" id="PF00316"/>
    </source>
</evidence>
<dbReference type="SUPFAM" id="SSF56655">
    <property type="entry name" value="Carbohydrate phosphatase"/>
    <property type="match status" value="1"/>
</dbReference>
<evidence type="ECO:0000256" key="2">
    <source>
        <dbReference type="ARBA" id="ARBA00010941"/>
    </source>
</evidence>
<dbReference type="Pfam" id="PF18913">
    <property type="entry name" value="FBPase_C"/>
    <property type="match status" value="1"/>
</dbReference>
<organism evidence="16 17">
    <name type="scientific">Mesosutterella multiformis</name>
    <dbReference type="NCBI Taxonomy" id="2259133"/>
    <lineage>
        <taxon>Bacteria</taxon>
        <taxon>Pseudomonadati</taxon>
        <taxon>Pseudomonadota</taxon>
        <taxon>Betaproteobacteria</taxon>
        <taxon>Burkholderiales</taxon>
        <taxon>Sutterellaceae</taxon>
        <taxon>Mesosutterella</taxon>
    </lineage>
</organism>
<feature type="binding site" evidence="12">
    <location>
        <position position="274"/>
    </location>
    <ligand>
        <name>substrate</name>
    </ligand>
</feature>
<keyword evidence="7 12" id="KW-0460">Magnesium</keyword>
<dbReference type="Gene3D" id="3.40.190.80">
    <property type="match status" value="1"/>
</dbReference>
<evidence type="ECO:0000256" key="1">
    <source>
        <dbReference type="ARBA" id="ARBA00001273"/>
    </source>
</evidence>
<evidence type="ECO:0000256" key="11">
    <source>
        <dbReference type="ARBA" id="ARBA00081210"/>
    </source>
</evidence>
<name>A0A388SDF1_9BURK</name>
<dbReference type="FunFam" id="3.40.190.80:FF:000011">
    <property type="entry name" value="Fructose-1,6-bisphosphatase class 1"/>
    <property type="match status" value="1"/>
</dbReference>
<evidence type="ECO:0000256" key="8">
    <source>
        <dbReference type="ARBA" id="ARBA00023277"/>
    </source>
</evidence>
<feature type="binding site" evidence="12">
    <location>
        <begin position="115"/>
        <end position="118"/>
    </location>
    <ligand>
        <name>substrate</name>
    </ligand>
</feature>
<comment type="subcellular location">
    <subcellularLocation>
        <location evidence="12">Cytoplasm</location>
    </subcellularLocation>
</comment>
<evidence type="ECO:0000256" key="13">
    <source>
        <dbReference type="RuleBase" id="RU000508"/>
    </source>
</evidence>
<keyword evidence="6 12" id="KW-0378">Hydrolase</keyword>
<dbReference type="InterPro" id="IPR044015">
    <property type="entry name" value="FBPase_C_dom"/>
</dbReference>
<keyword evidence="17" id="KW-1185">Reference proteome</keyword>
<dbReference type="GO" id="GO:0005829">
    <property type="term" value="C:cytosol"/>
    <property type="evidence" value="ECO:0007669"/>
    <property type="project" value="TreeGrafter"/>
</dbReference>
<dbReference type="PRINTS" id="PR00115">
    <property type="entry name" value="F16BPHPHTASE"/>
</dbReference>
<comment type="subunit">
    <text evidence="12">Homotetramer.</text>
</comment>
<dbReference type="GO" id="GO:0030388">
    <property type="term" value="P:fructose 1,6-bisphosphate metabolic process"/>
    <property type="evidence" value="ECO:0007669"/>
    <property type="project" value="TreeGrafter"/>
</dbReference>
<dbReference type="RefSeq" id="WP_116269856.1">
    <property type="nucleotide sequence ID" value="NZ_BGZJ01000001.1"/>
</dbReference>
<comment type="pathway">
    <text evidence="9">Carbohydrate biosynthesis.</text>
</comment>
<dbReference type="FunFam" id="3.30.540.10:FF:000002">
    <property type="entry name" value="Fructose-1,6-bisphosphatase class 1"/>
    <property type="match status" value="1"/>
</dbReference>
<accession>A0A388SDF1</accession>
<dbReference type="PIRSF" id="PIRSF500210">
    <property type="entry name" value="FBPtase"/>
    <property type="match status" value="1"/>
</dbReference>
<comment type="cofactor">
    <cofactor evidence="12">
        <name>Mg(2+)</name>
        <dbReference type="ChEBI" id="CHEBI:18420"/>
    </cofactor>
    <text evidence="12">Binds 2 magnesium ions per subunit.</text>
</comment>
<gene>
    <name evidence="12 16" type="primary">fbp</name>
    <name evidence="16" type="ORF">MESMUL_08350</name>
</gene>
<dbReference type="InterPro" id="IPR028343">
    <property type="entry name" value="FBPtase"/>
</dbReference>
<sequence>MALMTLHQYLAREERENSVPHELTTLLLSVADAAKNIRGKVSQGALAGVLGLAGTENVQGEDQKKLDVISNEIMCTANEPCGMLSGLASEEMTEVLRVSDEYAVGPYLILFDPLDGSSNIDIDAPIGTIFSVLPCPGGKKRDITEADFMQPGINQAAAGYALYGTQTQLVFTLGHGVSAFTLDPSTGVFYLTKENIRIAAETAEFAINCSNQRHWLKPVQQYVGELLDGKKGPRGKNYNMRWIACFVAEVHRILCRGGFFTYPKDDKNPDRPGKLRLMYEANPMSFLIEQAGGKATNGFRRIMEIQPEKIHQRVAVFLGAAEEVDYITRLHQESGLTE</sequence>
<dbReference type="PANTHER" id="PTHR11556:SF35">
    <property type="entry name" value="SEDOHEPTULOSE-1,7-BISPHOSPHATASE, CHLOROPLASTIC"/>
    <property type="match status" value="1"/>
</dbReference>
<feature type="binding site" evidence="12">
    <location>
        <position position="208"/>
    </location>
    <ligand>
        <name>substrate</name>
    </ligand>
</feature>
<dbReference type="AlphaFoldDB" id="A0A388SDF1"/>
<feature type="binding site" evidence="12">
    <location>
        <position position="112"/>
    </location>
    <ligand>
        <name>Mg(2+)</name>
        <dbReference type="ChEBI" id="CHEBI:18420"/>
        <label>1</label>
    </ligand>
</feature>
<evidence type="ECO:0000256" key="6">
    <source>
        <dbReference type="ARBA" id="ARBA00022801"/>
    </source>
</evidence>
<feature type="binding site" evidence="12">
    <location>
        <position position="112"/>
    </location>
    <ligand>
        <name>Mg(2+)</name>
        <dbReference type="ChEBI" id="CHEBI:18420"/>
        <label>2</label>
    </ligand>
</feature>
<dbReference type="GO" id="GO:0006002">
    <property type="term" value="P:fructose 6-phosphate metabolic process"/>
    <property type="evidence" value="ECO:0007669"/>
    <property type="project" value="TreeGrafter"/>
</dbReference>
<dbReference type="GO" id="GO:0005986">
    <property type="term" value="P:sucrose biosynthetic process"/>
    <property type="evidence" value="ECO:0007669"/>
    <property type="project" value="TreeGrafter"/>
</dbReference>
<comment type="caution">
    <text evidence="16">The sequence shown here is derived from an EMBL/GenBank/DDBJ whole genome shotgun (WGS) entry which is preliminary data.</text>
</comment>
<accession>A0A401LJL0</accession>
<evidence type="ECO:0000256" key="4">
    <source>
        <dbReference type="ARBA" id="ARBA00022490"/>
    </source>
</evidence>
<dbReference type="GO" id="GO:0006094">
    <property type="term" value="P:gluconeogenesis"/>
    <property type="evidence" value="ECO:0007669"/>
    <property type="project" value="UniProtKB-UniRule"/>
</dbReference>
<evidence type="ECO:0000256" key="12">
    <source>
        <dbReference type="HAMAP-Rule" id="MF_01855"/>
    </source>
</evidence>
<feature type="binding site" evidence="12">
    <location>
        <position position="280"/>
    </location>
    <ligand>
        <name>Mg(2+)</name>
        <dbReference type="ChEBI" id="CHEBI:18420"/>
        <label>2</label>
    </ligand>
</feature>
<keyword evidence="5 12" id="KW-0479">Metal-binding</keyword>
<feature type="binding site" evidence="12">
    <location>
        <position position="115"/>
    </location>
    <ligand>
        <name>Mg(2+)</name>
        <dbReference type="ChEBI" id="CHEBI:18420"/>
        <label>2</label>
    </ligand>
</feature>
<feature type="domain" description="Fructose-1-6-bisphosphatase class I N-terminal" evidence="14">
    <location>
        <begin position="5"/>
        <end position="194"/>
    </location>
</feature>
<protein>
    <recommendedName>
        <fullName evidence="10 12">Fructose-1,6-bisphosphatase class 1</fullName>
        <shortName evidence="12">FBPase class 1</shortName>
        <ecNumber evidence="3 12">3.1.3.11</ecNumber>
    </recommendedName>
    <alternativeName>
        <fullName evidence="11 12">D-fructose-1,6-bisphosphate 1-phosphohydrolase class 1</fullName>
    </alternativeName>
</protein>
<dbReference type="Proteomes" id="UP000266091">
    <property type="component" value="Unassembled WGS sequence"/>
</dbReference>
<dbReference type="EC" id="3.1.3.11" evidence="3 12"/>
<dbReference type="PANTHER" id="PTHR11556">
    <property type="entry name" value="FRUCTOSE-1,6-BISPHOSPHATASE-RELATED"/>
    <property type="match status" value="1"/>
</dbReference>
<dbReference type="OrthoDB" id="9806756at2"/>
<dbReference type="NCBIfam" id="NF006779">
    <property type="entry name" value="PRK09293.1-3"/>
    <property type="match status" value="1"/>
</dbReference>
<dbReference type="GO" id="GO:0000287">
    <property type="term" value="F:magnesium ion binding"/>
    <property type="evidence" value="ECO:0007669"/>
    <property type="project" value="UniProtKB-UniRule"/>
</dbReference>
<dbReference type="Gene3D" id="3.30.540.10">
    <property type="entry name" value="Fructose-1,6-Bisphosphatase, subunit A, domain 1"/>
    <property type="match status" value="1"/>
</dbReference>
<dbReference type="HAMAP" id="MF_01855">
    <property type="entry name" value="FBPase_class1"/>
    <property type="match status" value="1"/>
</dbReference>
<evidence type="ECO:0000256" key="5">
    <source>
        <dbReference type="ARBA" id="ARBA00022723"/>
    </source>
</evidence>
<comment type="similarity">
    <text evidence="2 12 13">Belongs to the FBPase class 1 family.</text>
</comment>
<evidence type="ECO:0000259" key="15">
    <source>
        <dbReference type="Pfam" id="PF18913"/>
    </source>
</evidence>
<dbReference type="GO" id="GO:0006000">
    <property type="term" value="P:fructose metabolic process"/>
    <property type="evidence" value="ECO:0007669"/>
    <property type="project" value="TreeGrafter"/>
</dbReference>
<dbReference type="InterPro" id="IPR000146">
    <property type="entry name" value="FBPase_class-1"/>
</dbReference>
<feature type="binding site" evidence="12">
    <location>
        <position position="114"/>
    </location>
    <ligand>
        <name>Mg(2+)</name>
        <dbReference type="ChEBI" id="CHEBI:18420"/>
        <label>1</label>
    </ligand>
</feature>
<reference evidence="16 17" key="1">
    <citation type="journal article" date="2018" name="Int. J. Syst. Evol. Microbiol.">
        <title>Mesosutterella multiformis gen. nov., sp. nov., a member of the family Sutterellaceae and Sutterella megalosphaeroides sp. nov., isolated from human faeces.</title>
        <authorList>
            <person name="Sakamoto M."/>
            <person name="Ikeyama N."/>
            <person name="Kunihiro T."/>
            <person name="Iino T."/>
            <person name="Yuki M."/>
            <person name="Ohkuma M."/>
        </authorList>
    </citation>
    <scope>NUCLEOTIDE SEQUENCE [LARGE SCALE GENOMIC DNA]</scope>
    <source>
        <strain evidence="16 17">4NBBH2</strain>
    </source>
</reference>
<dbReference type="GO" id="GO:0042132">
    <property type="term" value="F:fructose 1,6-bisphosphate 1-phosphatase activity"/>
    <property type="evidence" value="ECO:0007669"/>
    <property type="project" value="UniProtKB-UniRule"/>
</dbReference>
<evidence type="ECO:0000256" key="9">
    <source>
        <dbReference type="ARBA" id="ARBA00024331"/>
    </source>
</evidence>
<evidence type="ECO:0000313" key="16">
    <source>
        <dbReference type="EMBL" id="GBO93481.1"/>
    </source>
</evidence>